<evidence type="ECO:0000256" key="3">
    <source>
        <dbReference type="ARBA" id="ARBA00023163"/>
    </source>
</evidence>
<evidence type="ECO:0000313" key="6">
    <source>
        <dbReference type="Proteomes" id="UP001322785"/>
    </source>
</evidence>
<feature type="domain" description="HTH araC/xylS-type" evidence="4">
    <location>
        <begin position="237"/>
        <end position="335"/>
    </location>
</feature>
<reference evidence="5 6" key="1">
    <citation type="submission" date="2023-12" db="EMBL/GenBank/DDBJ databases">
        <authorList>
            <person name="Menendez E."/>
            <person name="Kaur S."/>
            <person name="Flores-Felix J.D."/>
            <person name="diCenzo G.C."/>
            <person name="Peix A."/>
            <person name="Velazquez E."/>
        </authorList>
    </citation>
    <scope>NUCLEOTIDE SEQUENCE [LARGE SCALE GENOMIC DNA]</scope>
    <source>
        <strain evidence="5 6">CIP 108029</strain>
        <plasmid evidence="5 6">pRinCIP108029d</plasmid>
    </source>
</reference>
<dbReference type="Proteomes" id="UP001322785">
    <property type="component" value="Plasmid pRinCIP108029d"/>
</dbReference>
<name>A0ABZ1DUR0_9HYPH</name>
<keyword evidence="2" id="KW-0238">DNA-binding</keyword>
<geneLocation type="plasmid" evidence="5 6">
    <name>pRinCIP108029d</name>
</geneLocation>
<keyword evidence="6" id="KW-1185">Reference proteome</keyword>
<dbReference type="InterPro" id="IPR050204">
    <property type="entry name" value="AraC_XylS_family_regulators"/>
</dbReference>
<dbReference type="SMART" id="SM00342">
    <property type="entry name" value="HTH_ARAC"/>
    <property type="match status" value="1"/>
</dbReference>
<dbReference type="PROSITE" id="PS01124">
    <property type="entry name" value="HTH_ARAC_FAMILY_2"/>
    <property type="match status" value="1"/>
</dbReference>
<dbReference type="InterPro" id="IPR018062">
    <property type="entry name" value="HTH_AraC-typ_CS"/>
</dbReference>
<dbReference type="PROSITE" id="PS00041">
    <property type="entry name" value="HTH_ARAC_FAMILY_1"/>
    <property type="match status" value="1"/>
</dbReference>
<keyword evidence="5" id="KW-0614">Plasmid</keyword>
<evidence type="ECO:0000256" key="2">
    <source>
        <dbReference type="ARBA" id="ARBA00023125"/>
    </source>
</evidence>
<sequence>MKSSGNLCYRFCTLHNANPKRLYLKPKKMDPFLDLIRLLRPRAALLGRGVDAAGDWGLSFPALGDLLFFWLEEGDCLLIRPGCAPLSLRKGDFVLLRTTLPFTLASSQEVEPLDSVAAVAAKREGRLKLGSGQETPISLHMGKFLFSTANEDLVTGLLPPLVQIPSRSPRLHRLHTLLTLIESEGRDPGPASEFIILRLIELALVEILRMPPSGLPEQATDPTNRSLLAGLRDPVTAKAIRAMHENVGQEWTVESLARLCGVSRSAFATNFCAVVGIGPISYLLRWRMALAKEALKSGTARVEEIAFSIGYKSASAFSTAFTRAVGCSPSRFAERPSRSE</sequence>
<dbReference type="InterPro" id="IPR009057">
    <property type="entry name" value="Homeodomain-like_sf"/>
</dbReference>
<dbReference type="InterPro" id="IPR020449">
    <property type="entry name" value="Tscrpt_reg_AraC-type_HTH"/>
</dbReference>
<dbReference type="Pfam" id="PF12833">
    <property type="entry name" value="HTH_18"/>
    <property type="match status" value="1"/>
</dbReference>
<dbReference type="InterPro" id="IPR032783">
    <property type="entry name" value="AraC_lig"/>
</dbReference>
<dbReference type="PANTHER" id="PTHR46796:SF7">
    <property type="entry name" value="ARAC FAMILY TRANSCRIPTIONAL REGULATOR"/>
    <property type="match status" value="1"/>
</dbReference>
<gene>
    <name evidence="5" type="ORF">U5G49_006358</name>
</gene>
<dbReference type="PANTHER" id="PTHR46796">
    <property type="entry name" value="HTH-TYPE TRANSCRIPTIONAL ACTIVATOR RHAS-RELATED"/>
    <property type="match status" value="1"/>
</dbReference>
<protein>
    <submittedName>
        <fullName evidence="5">AraC family transcriptional regulator</fullName>
    </submittedName>
</protein>
<evidence type="ECO:0000256" key="1">
    <source>
        <dbReference type="ARBA" id="ARBA00023015"/>
    </source>
</evidence>
<dbReference type="EMBL" id="CP140637">
    <property type="protein sequence ID" value="WRW39290.1"/>
    <property type="molecule type" value="Genomic_DNA"/>
</dbReference>
<keyword evidence="1" id="KW-0805">Transcription regulation</keyword>
<dbReference type="Pfam" id="PF12852">
    <property type="entry name" value="Cupin_6"/>
    <property type="match status" value="1"/>
</dbReference>
<dbReference type="RefSeq" id="WP_284199500.1">
    <property type="nucleotide sequence ID" value="NZ_BSOQ01000003.1"/>
</dbReference>
<evidence type="ECO:0000313" key="5">
    <source>
        <dbReference type="EMBL" id="WRW39290.1"/>
    </source>
</evidence>
<dbReference type="PRINTS" id="PR00032">
    <property type="entry name" value="HTHARAC"/>
</dbReference>
<keyword evidence="3" id="KW-0804">Transcription</keyword>
<proteinExistence type="predicted"/>
<dbReference type="Gene3D" id="1.10.10.60">
    <property type="entry name" value="Homeodomain-like"/>
    <property type="match status" value="2"/>
</dbReference>
<accession>A0ABZ1DUR0</accession>
<evidence type="ECO:0000259" key="4">
    <source>
        <dbReference type="PROSITE" id="PS01124"/>
    </source>
</evidence>
<dbReference type="InterPro" id="IPR018060">
    <property type="entry name" value="HTH_AraC"/>
</dbReference>
<dbReference type="SUPFAM" id="SSF46689">
    <property type="entry name" value="Homeodomain-like"/>
    <property type="match status" value="2"/>
</dbReference>
<organism evidence="5 6">
    <name type="scientific">Rhizobium indigoferae</name>
    <dbReference type="NCBI Taxonomy" id="158891"/>
    <lineage>
        <taxon>Bacteria</taxon>
        <taxon>Pseudomonadati</taxon>
        <taxon>Pseudomonadota</taxon>
        <taxon>Alphaproteobacteria</taxon>
        <taxon>Hyphomicrobiales</taxon>
        <taxon>Rhizobiaceae</taxon>
        <taxon>Rhizobium/Agrobacterium group</taxon>
        <taxon>Rhizobium</taxon>
    </lineage>
</organism>